<comment type="caution">
    <text evidence="2">The sequence shown here is derived from an EMBL/GenBank/DDBJ whole genome shotgun (WGS) entry which is preliminary data.</text>
</comment>
<dbReference type="Proteomes" id="UP001055153">
    <property type="component" value="Unassembled WGS sequence"/>
</dbReference>
<reference evidence="2" key="1">
    <citation type="journal article" date="2021" name="Front. Microbiol.">
        <title>Comprehensive Comparative Genomics and Phenotyping of Methylobacterium Species.</title>
        <authorList>
            <person name="Alessa O."/>
            <person name="Ogura Y."/>
            <person name="Fujitani Y."/>
            <person name="Takami H."/>
            <person name="Hayashi T."/>
            <person name="Sahin N."/>
            <person name="Tani A."/>
        </authorList>
    </citation>
    <scope>NUCLEOTIDE SEQUENCE</scope>
    <source>
        <strain evidence="2">DSM 17168</strain>
    </source>
</reference>
<keyword evidence="3" id="KW-1185">Reference proteome</keyword>
<feature type="region of interest" description="Disordered" evidence="1">
    <location>
        <begin position="1"/>
        <end position="61"/>
    </location>
</feature>
<evidence type="ECO:0000313" key="2">
    <source>
        <dbReference type="EMBL" id="GJD98987.1"/>
    </source>
</evidence>
<dbReference type="EMBL" id="BPQQ01000009">
    <property type="protein sequence ID" value="GJD98987.1"/>
    <property type="molecule type" value="Genomic_DNA"/>
</dbReference>
<name>A0ABQ4SA14_9HYPH</name>
<organism evidence="2 3">
    <name type="scientific">Methylobacterium isbiliense</name>
    <dbReference type="NCBI Taxonomy" id="315478"/>
    <lineage>
        <taxon>Bacteria</taxon>
        <taxon>Pseudomonadati</taxon>
        <taxon>Pseudomonadota</taxon>
        <taxon>Alphaproteobacteria</taxon>
        <taxon>Hyphomicrobiales</taxon>
        <taxon>Methylobacteriaceae</taxon>
        <taxon>Methylobacterium</taxon>
    </lineage>
</organism>
<gene>
    <name evidence="2" type="ORF">GMJLKIPL_0900</name>
</gene>
<proteinExistence type="predicted"/>
<dbReference type="RefSeq" id="WP_238233868.1">
    <property type="nucleotide sequence ID" value="NZ_BPQQ01000009.1"/>
</dbReference>
<protein>
    <submittedName>
        <fullName evidence="2">Uncharacterized protein</fullName>
    </submittedName>
</protein>
<evidence type="ECO:0000256" key="1">
    <source>
        <dbReference type="SAM" id="MobiDB-lite"/>
    </source>
</evidence>
<evidence type="ECO:0000313" key="3">
    <source>
        <dbReference type="Proteomes" id="UP001055153"/>
    </source>
</evidence>
<reference evidence="2" key="2">
    <citation type="submission" date="2021-08" db="EMBL/GenBank/DDBJ databases">
        <authorList>
            <person name="Tani A."/>
            <person name="Ola A."/>
            <person name="Ogura Y."/>
            <person name="Katsura K."/>
            <person name="Hayashi T."/>
        </authorList>
    </citation>
    <scope>NUCLEOTIDE SEQUENCE</scope>
    <source>
        <strain evidence="2">DSM 17168</strain>
    </source>
</reference>
<accession>A0ABQ4SA14</accession>
<sequence length="61" mass="6395">MPDKPVSPVSTEALAESAYDQHAGRFRQSPNGQTRPEQPAVPAPEPDGTDPAAQQAGQPQS</sequence>